<feature type="signal peptide" evidence="1">
    <location>
        <begin position="1"/>
        <end position="22"/>
    </location>
</feature>
<gene>
    <name evidence="2" type="ORF">NCTC12998_03923</name>
</gene>
<organism evidence="2 3">
    <name type="scientific">Raoultella planticola</name>
    <name type="common">Klebsiella planticola</name>
    <dbReference type="NCBI Taxonomy" id="575"/>
    <lineage>
        <taxon>Bacteria</taxon>
        <taxon>Pseudomonadati</taxon>
        <taxon>Pseudomonadota</taxon>
        <taxon>Gammaproteobacteria</taxon>
        <taxon>Enterobacterales</taxon>
        <taxon>Enterobacteriaceae</taxon>
        <taxon>Klebsiella/Raoultella group</taxon>
        <taxon>Raoultella</taxon>
    </lineage>
</organism>
<proteinExistence type="predicted"/>
<name>A0A485BFG7_RAOPL</name>
<dbReference type="AlphaFoldDB" id="A0A485BFG7"/>
<keyword evidence="1" id="KW-0732">Signal</keyword>
<protein>
    <submittedName>
        <fullName evidence="2">Uncharacterized protein</fullName>
    </submittedName>
</protein>
<evidence type="ECO:0000256" key="1">
    <source>
        <dbReference type="SAM" id="SignalP"/>
    </source>
</evidence>
<dbReference type="EMBL" id="CAADJE010000024">
    <property type="protein sequence ID" value="VFS70812.1"/>
    <property type="molecule type" value="Genomic_DNA"/>
</dbReference>
<sequence length="150" mass="16084">MSTLRSVILCCTACSFIGQAQALSQEHIDDWLKNLGASDQFDASKGIDWGVMPGPFYTPELGLGIGTAMVGMYRPDPGDTVSQNSTLTLSGYASSTGAFGISVKTTPFLPTISGASLSKVRWPIRQRITGDKVSLPPITTVAKRNIPRRY</sequence>
<accession>A0A485BFG7</accession>
<feature type="chain" id="PRO_5019860296" evidence="1">
    <location>
        <begin position="23"/>
        <end position="150"/>
    </location>
</feature>
<evidence type="ECO:0000313" key="3">
    <source>
        <dbReference type="Proteomes" id="UP000345637"/>
    </source>
</evidence>
<evidence type="ECO:0000313" key="2">
    <source>
        <dbReference type="EMBL" id="VFS70812.1"/>
    </source>
</evidence>
<reference evidence="2 3" key="1">
    <citation type="submission" date="2019-03" db="EMBL/GenBank/DDBJ databases">
        <authorList>
            <consortium name="Pathogen Informatics"/>
        </authorList>
    </citation>
    <scope>NUCLEOTIDE SEQUENCE [LARGE SCALE GENOMIC DNA]</scope>
    <source>
        <strain evidence="2 3">NCTC12998</strain>
    </source>
</reference>
<dbReference type="Proteomes" id="UP000345637">
    <property type="component" value="Unassembled WGS sequence"/>
</dbReference>